<sequence length="91" mass="9856">MAKDDKPLSLGATLRDLALLRASDIDLAPLLPTATQPTSTTDAIDLTVEQSFEFVRQARAAIKIQYNGDVEKAETSVEAVRAKVEELSRGL</sequence>
<proteinExistence type="predicted"/>
<protein>
    <submittedName>
        <fullName evidence="1">Uncharacterized protein</fullName>
    </submittedName>
</protein>
<accession>A0AAD7CFJ5</accession>
<dbReference type="Proteomes" id="UP001221142">
    <property type="component" value="Unassembled WGS sequence"/>
</dbReference>
<reference evidence="1" key="1">
    <citation type="submission" date="2023-03" db="EMBL/GenBank/DDBJ databases">
        <title>Massive genome expansion in bonnet fungi (Mycena s.s.) driven by repeated elements and novel gene families across ecological guilds.</title>
        <authorList>
            <consortium name="Lawrence Berkeley National Laboratory"/>
            <person name="Harder C.B."/>
            <person name="Miyauchi S."/>
            <person name="Viragh M."/>
            <person name="Kuo A."/>
            <person name="Thoen E."/>
            <person name="Andreopoulos B."/>
            <person name="Lu D."/>
            <person name="Skrede I."/>
            <person name="Drula E."/>
            <person name="Henrissat B."/>
            <person name="Morin E."/>
            <person name="Kohler A."/>
            <person name="Barry K."/>
            <person name="LaButti K."/>
            <person name="Morin E."/>
            <person name="Salamov A."/>
            <person name="Lipzen A."/>
            <person name="Mereny Z."/>
            <person name="Hegedus B."/>
            <person name="Baldrian P."/>
            <person name="Stursova M."/>
            <person name="Weitz H."/>
            <person name="Taylor A."/>
            <person name="Grigoriev I.V."/>
            <person name="Nagy L.G."/>
            <person name="Martin F."/>
            <person name="Kauserud H."/>
        </authorList>
    </citation>
    <scope>NUCLEOTIDE SEQUENCE</scope>
    <source>
        <strain evidence="1">9284</strain>
    </source>
</reference>
<gene>
    <name evidence="1" type="ORF">FB45DRAFT_200775</name>
</gene>
<organism evidence="1 2">
    <name type="scientific">Roridomyces roridus</name>
    <dbReference type="NCBI Taxonomy" id="1738132"/>
    <lineage>
        <taxon>Eukaryota</taxon>
        <taxon>Fungi</taxon>
        <taxon>Dikarya</taxon>
        <taxon>Basidiomycota</taxon>
        <taxon>Agaricomycotina</taxon>
        <taxon>Agaricomycetes</taxon>
        <taxon>Agaricomycetidae</taxon>
        <taxon>Agaricales</taxon>
        <taxon>Marasmiineae</taxon>
        <taxon>Mycenaceae</taxon>
        <taxon>Roridomyces</taxon>
    </lineage>
</organism>
<evidence type="ECO:0000313" key="2">
    <source>
        <dbReference type="Proteomes" id="UP001221142"/>
    </source>
</evidence>
<evidence type="ECO:0000313" key="1">
    <source>
        <dbReference type="EMBL" id="KAJ7647505.1"/>
    </source>
</evidence>
<dbReference type="AlphaFoldDB" id="A0AAD7CFJ5"/>
<comment type="caution">
    <text evidence="1">The sequence shown here is derived from an EMBL/GenBank/DDBJ whole genome shotgun (WGS) entry which is preliminary data.</text>
</comment>
<dbReference type="EMBL" id="JARKIF010000002">
    <property type="protein sequence ID" value="KAJ7647505.1"/>
    <property type="molecule type" value="Genomic_DNA"/>
</dbReference>
<name>A0AAD7CFJ5_9AGAR</name>
<keyword evidence="2" id="KW-1185">Reference proteome</keyword>